<dbReference type="InterPro" id="IPR000060">
    <property type="entry name" value="BCCT_transptr"/>
</dbReference>
<feature type="transmembrane region" description="Helical" evidence="8">
    <location>
        <begin position="483"/>
        <end position="503"/>
    </location>
</feature>
<dbReference type="GO" id="GO:0022857">
    <property type="term" value="F:transmembrane transporter activity"/>
    <property type="evidence" value="ECO:0007669"/>
    <property type="project" value="InterPro"/>
</dbReference>
<dbReference type="NCBIfam" id="TIGR00842">
    <property type="entry name" value="bcct"/>
    <property type="match status" value="1"/>
</dbReference>
<evidence type="ECO:0000256" key="6">
    <source>
        <dbReference type="ARBA" id="ARBA00023136"/>
    </source>
</evidence>
<feature type="transmembrane region" description="Helical" evidence="8">
    <location>
        <begin position="197"/>
        <end position="225"/>
    </location>
</feature>
<keyword evidence="2" id="KW-0813">Transport</keyword>
<evidence type="ECO:0000256" key="7">
    <source>
        <dbReference type="SAM" id="MobiDB-lite"/>
    </source>
</evidence>
<feature type="transmembrane region" description="Helical" evidence="8">
    <location>
        <begin position="158"/>
        <end position="176"/>
    </location>
</feature>
<feature type="transmembrane region" description="Helical" evidence="8">
    <location>
        <begin position="26"/>
        <end position="45"/>
    </location>
</feature>
<dbReference type="EMBL" id="PVBU01000018">
    <property type="protein sequence ID" value="PQV41806.1"/>
    <property type="molecule type" value="Genomic_DNA"/>
</dbReference>
<feature type="transmembrane region" description="Helical" evidence="8">
    <location>
        <begin position="362"/>
        <end position="383"/>
    </location>
</feature>
<comment type="subcellular location">
    <subcellularLocation>
        <location evidence="1">Cell membrane</location>
        <topology evidence="1">Multi-pass membrane protein</topology>
    </subcellularLocation>
</comment>
<evidence type="ECO:0000256" key="3">
    <source>
        <dbReference type="ARBA" id="ARBA00022475"/>
    </source>
</evidence>
<feature type="region of interest" description="Disordered" evidence="7">
    <location>
        <begin position="517"/>
        <end position="544"/>
    </location>
</feature>
<evidence type="ECO:0000256" key="2">
    <source>
        <dbReference type="ARBA" id="ARBA00022448"/>
    </source>
</evidence>
<feature type="transmembrane region" description="Helical" evidence="8">
    <location>
        <begin position="330"/>
        <end position="350"/>
    </location>
</feature>
<proteinExistence type="predicted"/>
<reference evidence="9 10" key="1">
    <citation type="submission" date="2018-02" db="EMBL/GenBank/DDBJ databases">
        <title>Subsurface microbial communities from deep shales in Ohio and West Virginia, USA.</title>
        <authorList>
            <person name="Wrighton K."/>
        </authorList>
    </citation>
    <scope>NUCLEOTIDE SEQUENCE [LARGE SCALE GENOMIC DNA]</scope>
    <source>
        <strain evidence="9 10">DSM 10369</strain>
    </source>
</reference>
<keyword evidence="4 8" id="KW-0812">Transmembrane</keyword>
<evidence type="ECO:0000256" key="1">
    <source>
        <dbReference type="ARBA" id="ARBA00004651"/>
    </source>
</evidence>
<evidence type="ECO:0000256" key="8">
    <source>
        <dbReference type="SAM" id="Phobius"/>
    </source>
</evidence>
<keyword evidence="6 8" id="KW-0472">Membrane</keyword>
<name>A0A314ZKY8_9EURY</name>
<dbReference type="PANTHER" id="PTHR30047">
    <property type="entry name" value="HIGH-AFFINITY CHOLINE TRANSPORT PROTEIN-RELATED"/>
    <property type="match status" value="1"/>
</dbReference>
<keyword evidence="5 8" id="KW-1133">Transmembrane helix</keyword>
<sequence>MSLCQCIIGWRQDADKKNPGFQVNPHVFYVSAVLVLFFVSIGVFFTKRLSEIFGTFQNTIVVNFGWFYILSVAFFLLFVIWLYFSPYGSIRLGKDSDRPEYKDTTWFAMLFSAGMGIGLLFYSVAEPILHFASPRDAAPGTIEAAVEAVNLSFFHWGLHAWAIYTVVGLSLAYFSYRHDMPLTIRSTMYPLFGDRIYGIRGNIVEVLAIFGTLFGVATSLGLGVMQINAGMDYLGLMSVSINNQILLIVFITLAATTSVISGLNRGIRILSQVNILLGLALVIFVFIVGPSVFLLSSFVQSIGYYLQNIVYLTFQTDAFTGLEWQKMWTMFYWGWWISWSPFVGMFIARVSRGRTIREFIRGVLLVPAIVTFIWIIVFGNTAIHMEVFGNGGIVNAVQTSIPTALYVLLDKLPGSLISSALATIVVMTFFVTSSDSGSLVISILSSGGNPKPAIPLRLFWSLLQGAVAAVLLLTGGVVGLQTAALTTALPFCVVLILMCYSISKGLKAEYDGKRVIDSEKKPPENTSNNKAKQLVGELFEGGSK</sequence>
<dbReference type="PANTHER" id="PTHR30047:SF7">
    <property type="entry name" value="HIGH-AFFINITY CHOLINE TRANSPORT PROTEIN"/>
    <property type="match status" value="1"/>
</dbReference>
<accession>A0A314ZKY8</accession>
<evidence type="ECO:0000256" key="4">
    <source>
        <dbReference type="ARBA" id="ARBA00022692"/>
    </source>
</evidence>
<evidence type="ECO:0000313" key="10">
    <source>
        <dbReference type="Proteomes" id="UP000251060"/>
    </source>
</evidence>
<dbReference type="Pfam" id="PF02028">
    <property type="entry name" value="BCCT"/>
    <property type="match status" value="1"/>
</dbReference>
<feature type="transmembrane region" description="Helical" evidence="8">
    <location>
        <begin position="105"/>
        <end position="125"/>
    </location>
</feature>
<feature type="transmembrane region" description="Helical" evidence="8">
    <location>
        <begin position="275"/>
        <end position="299"/>
    </location>
</feature>
<feature type="transmembrane region" description="Helical" evidence="8">
    <location>
        <begin position="65"/>
        <end position="84"/>
    </location>
</feature>
<evidence type="ECO:0000256" key="5">
    <source>
        <dbReference type="ARBA" id="ARBA00022989"/>
    </source>
</evidence>
<dbReference type="RefSeq" id="WP_258082634.1">
    <property type="nucleotide sequence ID" value="NZ_PVBU01000018.1"/>
</dbReference>
<protein>
    <submittedName>
        <fullName evidence="9">Choline/glycine/proline betaine transport protein</fullName>
    </submittedName>
</protein>
<feature type="transmembrane region" description="Helical" evidence="8">
    <location>
        <begin position="245"/>
        <end position="263"/>
    </location>
</feature>
<evidence type="ECO:0000313" key="9">
    <source>
        <dbReference type="EMBL" id="PQV41806.1"/>
    </source>
</evidence>
<dbReference type="GO" id="GO:0005886">
    <property type="term" value="C:plasma membrane"/>
    <property type="evidence" value="ECO:0007669"/>
    <property type="project" value="UniProtKB-SubCell"/>
</dbReference>
<gene>
    <name evidence="9" type="ORF">B0H22_1186</name>
</gene>
<organism evidence="9 10">
    <name type="scientific">Methanohalophilus euhalobius</name>
    <dbReference type="NCBI Taxonomy" id="51203"/>
    <lineage>
        <taxon>Archaea</taxon>
        <taxon>Methanobacteriati</taxon>
        <taxon>Methanobacteriota</taxon>
        <taxon>Stenosarchaea group</taxon>
        <taxon>Methanomicrobia</taxon>
        <taxon>Methanosarcinales</taxon>
        <taxon>Methanosarcinaceae</taxon>
        <taxon>Methanohalophilus</taxon>
    </lineage>
</organism>
<dbReference type="Proteomes" id="UP000251060">
    <property type="component" value="Unassembled WGS sequence"/>
</dbReference>
<feature type="transmembrane region" description="Helical" evidence="8">
    <location>
        <begin position="456"/>
        <end position="477"/>
    </location>
</feature>
<keyword evidence="3" id="KW-1003">Cell membrane</keyword>
<comment type="caution">
    <text evidence="9">The sequence shown here is derived from an EMBL/GenBank/DDBJ whole genome shotgun (WGS) entry which is preliminary data.</text>
</comment>
<feature type="transmembrane region" description="Helical" evidence="8">
    <location>
        <begin position="416"/>
        <end position="444"/>
    </location>
</feature>
<dbReference type="AlphaFoldDB" id="A0A314ZKY8"/>